<comment type="subunit">
    <text evidence="2">Homotetramer.</text>
</comment>
<dbReference type="Gene3D" id="3.40.710.10">
    <property type="entry name" value="DD-peptidase/beta-lactamase superfamily"/>
    <property type="match status" value="1"/>
</dbReference>
<evidence type="ECO:0000256" key="1">
    <source>
        <dbReference type="ARBA" id="ARBA00011076"/>
    </source>
</evidence>
<gene>
    <name evidence="6" type="ORF">KA717_31685</name>
</gene>
<dbReference type="GO" id="GO:0006537">
    <property type="term" value="P:glutamate biosynthetic process"/>
    <property type="evidence" value="ECO:0007669"/>
    <property type="project" value="TreeGrafter"/>
</dbReference>
<evidence type="ECO:0000256" key="5">
    <source>
        <dbReference type="ARBA" id="ARBA00049534"/>
    </source>
</evidence>
<proteinExistence type="inferred from homology"/>
<protein>
    <recommendedName>
        <fullName evidence="3">glutaminase</fullName>
        <ecNumber evidence="3">3.5.1.2</ecNumber>
    </recommendedName>
</protein>
<name>A0A977KUI0_9CYAN</name>
<dbReference type="PANTHER" id="PTHR12544:SF29">
    <property type="entry name" value="GLUTAMINASE"/>
    <property type="match status" value="1"/>
</dbReference>
<dbReference type="Pfam" id="PF04960">
    <property type="entry name" value="Glutaminase"/>
    <property type="match status" value="1"/>
</dbReference>
<evidence type="ECO:0000256" key="2">
    <source>
        <dbReference type="ARBA" id="ARBA00011881"/>
    </source>
</evidence>
<evidence type="ECO:0000256" key="4">
    <source>
        <dbReference type="ARBA" id="ARBA00022801"/>
    </source>
</evidence>
<keyword evidence="4 6" id="KW-0378">Hydrolase</keyword>
<dbReference type="SUPFAM" id="SSF56601">
    <property type="entry name" value="beta-lactamase/transpeptidase-like"/>
    <property type="match status" value="1"/>
</dbReference>
<sequence>MTKALESLTSAPWPDWLSAAIAAAQLGRLPSYIPLLQQANPQSLGLAIWDKTGAIVQEGDTQINFPMMSVIKCFSLLYLLHLRGEKWVLAKVGQQPSELSFNSLLQLQQDQGFPRNPMINSGAIQLAAALPGETAQERYLGLQNWLNQWLEVPCFLDQEMLASVQSLPNRKNQALAKEMNRYGYLENWELALETYNFICCLAGTVNSLAQLGLLLITSPPPLRPKHCQLVQAIMSTCGLYEASEHFSQKVGFPSKSGVSGIFLALVPNQGAIAVYSPPLDPQGNCCAGLFLTSQIAQWLRD</sequence>
<dbReference type="InterPro" id="IPR012338">
    <property type="entry name" value="Beta-lactam/transpept-like"/>
</dbReference>
<dbReference type="KEGG" id="wna:KA717_31685"/>
<reference evidence="6" key="1">
    <citation type="submission" date="2021-04" db="EMBL/GenBank/DDBJ databases">
        <title>Genome sequence of Woronichinia naegeliana from Washington state freshwater lake bloom.</title>
        <authorList>
            <person name="Dreher T.W."/>
        </authorList>
    </citation>
    <scope>NUCLEOTIDE SEQUENCE</scope>
    <source>
        <strain evidence="6">WA131</strain>
    </source>
</reference>
<dbReference type="AlphaFoldDB" id="A0A977KUI0"/>
<evidence type="ECO:0000256" key="3">
    <source>
        <dbReference type="ARBA" id="ARBA00012918"/>
    </source>
</evidence>
<dbReference type="Proteomes" id="UP001065613">
    <property type="component" value="Chromosome"/>
</dbReference>
<dbReference type="EC" id="3.5.1.2" evidence="3"/>
<accession>A0A977KUI0</accession>
<comment type="similarity">
    <text evidence="1">Belongs to the glutaminase family.</text>
</comment>
<comment type="catalytic activity">
    <reaction evidence="5">
        <text>L-glutamine + H2O = L-glutamate + NH4(+)</text>
        <dbReference type="Rhea" id="RHEA:15889"/>
        <dbReference type="ChEBI" id="CHEBI:15377"/>
        <dbReference type="ChEBI" id="CHEBI:28938"/>
        <dbReference type="ChEBI" id="CHEBI:29985"/>
        <dbReference type="ChEBI" id="CHEBI:58359"/>
        <dbReference type="EC" id="3.5.1.2"/>
    </reaction>
</comment>
<dbReference type="EMBL" id="CP073041">
    <property type="protein sequence ID" value="UXE60164.1"/>
    <property type="molecule type" value="Genomic_DNA"/>
</dbReference>
<organism evidence="6">
    <name type="scientific">Woronichinia naegeliana WA131</name>
    <dbReference type="NCBI Taxonomy" id="2824559"/>
    <lineage>
        <taxon>Bacteria</taxon>
        <taxon>Bacillati</taxon>
        <taxon>Cyanobacteriota</taxon>
        <taxon>Cyanophyceae</taxon>
        <taxon>Synechococcales</taxon>
        <taxon>Coelosphaeriaceae</taxon>
        <taxon>Woronichinia</taxon>
    </lineage>
</organism>
<evidence type="ECO:0000313" key="6">
    <source>
        <dbReference type="EMBL" id="UXE60164.1"/>
    </source>
</evidence>
<dbReference type="InterPro" id="IPR015868">
    <property type="entry name" value="Glutaminase"/>
</dbReference>
<dbReference type="GO" id="GO:0004359">
    <property type="term" value="F:glutaminase activity"/>
    <property type="evidence" value="ECO:0007669"/>
    <property type="project" value="UniProtKB-EC"/>
</dbReference>
<dbReference type="PANTHER" id="PTHR12544">
    <property type="entry name" value="GLUTAMINASE"/>
    <property type="match status" value="1"/>
</dbReference>
<dbReference type="GO" id="GO:0006543">
    <property type="term" value="P:L-glutamine catabolic process"/>
    <property type="evidence" value="ECO:0007669"/>
    <property type="project" value="TreeGrafter"/>
</dbReference>